<evidence type="ECO:0000259" key="10">
    <source>
        <dbReference type="Pfam" id="PF02434"/>
    </source>
</evidence>
<name>A0A9D4MAW5_DREPO</name>
<evidence type="ECO:0000256" key="3">
    <source>
        <dbReference type="ARBA" id="ARBA00022676"/>
    </source>
</evidence>
<keyword evidence="6" id="KW-0735">Signal-anchor</keyword>
<feature type="domain" description="Fringe-like glycosyltransferase" evidence="10">
    <location>
        <begin position="36"/>
        <end position="282"/>
    </location>
</feature>
<evidence type="ECO:0000256" key="4">
    <source>
        <dbReference type="ARBA" id="ARBA00022679"/>
    </source>
</evidence>
<dbReference type="GO" id="GO:0016020">
    <property type="term" value="C:membrane"/>
    <property type="evidence" value="ECO:0007669"/>
    <property type="project" value="UniProtKB-SubCell"/>
</dbReference>
<protein>
    <recommendedName>
        <fullName evidence="10">Fringe-like glycosyltransferase domain-containing protein</fullName>
    </recommendedName>
</protein>
<dbReference type="AlphaFoldDB" id="A0A9D4MAW5"/>
<dbReference type="GO" id="GO:0012505">
    <property type="term" value="C:endomembrane system"/>
    <property type="evidence" value="ECO:0007669"/>
    <property type="project" value="UniProtKB-SubCell"/>
</dbReference>
<keyword evidence="12" id="KW-1185">Reference proteome</keyword>
<accession>A0A9D4MAW5</accession>
<comment type="subcellular location">
    <subcellularLocation>
        <location evidence="9">Endomembrane system</location>
        <topology evidence="9">Single-pass membrane protein</topology>
    </subcellularLocation>
    <subcellularLocation>
        <location evidence="1">Membrane</location>
        <topology evidence="1">Single-pass type II membrane protein</topology>
    </subcellularLocation>
</comment>
<evidence type="ECO:0000313" key="11">
    <source>
        <dbReference type="EMBL" id="KAH3872379.1"/>
    </source>
</evidence>
<evidence type="ECO:0000256" key="9">
    <source>
        <dbReference type="ARBA" id="ARBA00037847"/>
    </source>
</evidence>
<dbReference type="Gene3D" id="3.90.550.50">
    <property type="match status" value="1"/>
</dbReference>
<dbReference type="InterPro" id="IPR003378">
    <property type="entry name" value="Fringe-like_glycosylTrfase"/>
</dbReference>
<evidence type="ECO:0000256" key="1">
    <source>
        <dbReference type="ARBA" id="ARBA00004606"/>
    </source>
</evidence>
<keyword evidence="7" id="KW-1133">Transmembrane helix</keyword>
<keyword evidence="8" id="KW-0472">Membrane</keyword>
<keyword evidence="5" id="KW-0812">Transmembrane</keyword>
<keyword evidence="3" id="KW-0328">Glycosyltransferase</keyword>
<evidence type="ECO:0000256" key="5">
    <source>
        <dbReference type="ARBA" id="ARBA00022692"/>
    </source>
</evidence>
<gene>
    <name evidence="11" type="ORF">DPMN_035595</name>
</gene>
<evidence type="ECO:0000256" key="2">
    <source>
        <dbReference type="ARBA" id="ARBA00008661"/>
    </source>
</evidence>
<dbReference type="EMBL" id="JAIWYP010000002">
    <property type="protein sequence ID" value="KAH3872379.1"/>
    <property type="molecule type" value="Genomic_DNA"/>
</dbReference>
<comment type="caution">
    <text evidence="11">The sequence shown here is derived from an EMBL/GenBank/DDBJ whole genome shotgun (WGS) entry which is preliminary data.</text>
</comment>
<reference evidence="11" key="1">
    <citation type="journal article" date="2019" name="bioRxiv">
        <title>The Genome of the Zebra Mussel, Dreissena polymorpha: A Resource for Invasive Species Research.</title>
        <authorList>
            <person name="McCartney M.A."/>
            <person name="Auch B."/>
            <person name="Kono T."/>
            <person name="Mallez S."/>
            <person name="Zhang Y."/>
            <person name="Obille A."/>
            <person name="Becker A."/>
            <person name="Abrahante J.E."/>
            <person name="Garbe J."/>
            <person name="Badalamenti J.P."/>
            <person name="Herman A."/>
            <person name="Mangelson H."/>
            <person name="Liachko I."/>
            <person name="Sullivan S."/>
            <person name="Sone E.D."/>
            <person name="Koren S."/>
            <person name="Silverstein K.A.T."/>
            <person name="Beckman K.B."/>
            <person name="Gohl D.M."/>
        </authorList>
    </citation>
    <scope>NUCLEOTIDE SEQUENCE</scope>
    <source>
        <strain evidence="11">Duluth1</strain>
        <tissue evidence="11">Whole animal</tissue>
    </source>
</reference>
<dbReference type="GO" id="GO:0016757">
    <property type="term" value="F:glycosyltransferase activity"/>
    <property type="evidence" value="ECO:0007669"/>
    <property type="project" value="UniProtKB-KW"/>
</dbReference>
<evidence type="ECO:0000256" key="8">
    <source>
        <dbReference type="ARBA" id="ARBA00023136"/>
    </source>
</evidence>
<dbReference type="Proteomes" id="UP000828390">
    <property type="component" value="Unassembled WGS sequence"/>
</dbReference>
<dbReference type="Pfam" id="PF02434">
    <property type="entry name" value="Fringe"/>
    <property type="match status" value="1"/>
</dbReference>
<reference evidence="11" key="2">
    <citation type="submission" date="2020-11" db="EMBL/GenBank/DDBJ databases">
        <authorList>
            <person name="McCartney M.A."/>
            <person name="Auch B."/>
            <person name="Kono T."/>
            <person name="Mallez S."/>
            <person name="Becker A."/>
            <person name="Gohl D.M."/>
            <person name="Silverstein K.A.T."/>
            <person name="Koren S."/>
            <person name="Bechman K.B."/>
            <person name="Herman A."/>
            <person name="Abrahante J.E."/>
            <person name="Garbe J."/>
        </authorList>
    </citation>
    <scope>NUCLEOTIDE SEQUENCE</scope>
    <source>
        <strain evidence="11">Duluth1</strain>
        <tissue evidence="11">Whole animal</tissue>
    </source>
</reference>
<organism evidence="11 12">
    <name type="scientific">Dreissena polymorpha</name>
    <name type="common">Zebra mussel</name>
    <name type="synonym">Mytilus polymorpha</name>
    <dbReference type="NCBI Taxonomy" id="45954"/>
    <lineage>
        <taxon>Eukaryota</taxon>
        <taxon>Metazoa</taxon>
        <taxon>Spiralia</taxon>
        <taxon>Lophotrochozoa</taxon>
        <taxon>Mollusca</taxon>
        <taxon>Bivalvia</taxon>
        <taxon>Autobranchia</taxon>
        <taxon>Heteroconchia</taxon>
        <taxon>Euheterodonta</taxon>
        <taxon>Imparidentia</taxon>
        <taxon>Neoheterodontei</taxon>
        <taxon>Myida</taxon>
        <taxon>Dreissenoidea</taxon>
        <taxon>Dreissenidae</taxon>
        <taxon>Dreissena</taxon>
    </lineage>
</organism>
<dbReference type="PANTHER" id="PTHR10811">
    <property type="entry name" value="FRINGE-RELATED"/>
    <property type="match status" value="1"/>
</dbReference>
<evidence type="ECO:0000313" key="12">
    <source>
        <dbReference type="Proteomes" id="UP000828390"/>
    </source>
</evidence>
<proteinExistence type="inferred from homology"/>
<evidence type="ECO:0000256" key="7">
    <source>
        <dbReference type="ARBA" id="ARBA00022989"/>
    </source>
</evidence>
<sequence>MSNNLTTDRTKFVVVLRRASQTKAPSDLKLDGNRVTELKDIFISIKTASQNHVSRLQLLINTWVQQAKNQTYIFTDQRDEALENVMAGHIVNTNCSRDHNRRSLVCKMGHEFDMYIVSELRWWCHVDDDTYLNVKELVRLLAGYRHTEDWYLGKPSLDHPIEVINHVNPGPKLAFWFATGGAGFCVSRALALKMVPYAGGGRLTKAGDQIRLPDDCTIGYIINSLLHKELTVIDKFHSHLEALWRISPADIITQISLSYLMTKERTNIVNVPGFPVEKDPTRLWSIHCLIHPLSSECLRHVDR</sequence>
<comment type="similarity">
    <text evidence="2">Belongs to the glycosyltransferase 31 family.</text>
</comment>
<keyword evidence="4" id="KW-0808">Transferase</keyword>
<evidence type="ECO:0000256" key="6">
    <source>
        <dbReference type="ARBA" id="ARBA00022968"/>
    </source>
</evidence>